<evidence type="ECO:0000259" key="6">
    <source>
        <dbReference type="Pfam" id="PF08625"/>
    </source>
</evidence>
<keyword evidence="3" id="KW-0677">Repeat</keyword>
<dbReference type="PROSITE" id="PS00678">
    <property type="entry name" value="WD_REPEATS_1"/>
    <property type="match status" value="2"/>
</dbReference>
<gene>
    <name evidence="7" type="primary">utp13</name>
    <name evidence="7" type="ORF">H4R34_004774</name>
</gene>
<keyword evidence="4" id="KW-0539">Nucleus</keyword>
<feature type="repeat" description="WD" evidence="5">
    <location>
        <begin position="61"/>
        <end position="102"/>
    </location>
</feature>
<evidence type="ECO:0000256" key="1">
    <source>
        <dbReference type="ARBA" id="ARBA00004604"/>
    </source>
</evidence>
<feature type="repeat" description="WD" evidence="5">
    <location>
        <begin position="272"/>
        <end position="294"/>
    </location>
</feature>
<feature type="repeat" description="WD" evidence="5">
    <location>
        <begin position="191"/>
        <end position="232"/>
    </location>
</feature>
<proteinExistence type="predicted"/>
<feature type="repeat" description="WD" evidence="5">
    <location>
        <begin position="512"/>
        <end position="553"/>
    </location>
</feature>
<evidence type="ECO:0000313" key="7">
    <source>
        <dbReference type="EMBL" id="KAJ1974284.1"/>
    </source>
</evidence>
<accession>A0A9W8B484</accession>
<dbReference type="GO" id="GO:0000472">
    <property type="term" value="P:endonucleolytic cleavage to generate mature 5'-end of SSU-rRNA from (SSU-rRNA, 5.8S rRNA, LSU-rRNA)"/>
    <property type="evidence" value="ECO:0007669"/>
    <property type="project" value="TreeGrafter"/>
</dbReference>
<evidence type="ECO:0000256" key="5">
    <source>
        <dbReference type="PROSITE-ProRule" id="PRU00221"/>
    </source>
</evidence>
<dbReference type="GO" id="GO:0034511">
    <property type="term" value="F:U3 snoRNA binding"/>
    <property type="evidence" value="ECO:0007669"/>
    <property type="project" value="TreeGrafter"/>
</dbReference>
<dbReference type="GO" id="GO:0000480">
    <property type="term" value="P:endonucleolytic cleavage in 5'-ETS of tricistronic rRNA transcript (SSU-rRNA, 5.8S rRNA, LSU-rRNA)"/>
    <property type="evidence" value="ECO:0007669"/>
    <property type="project" value="TreeGrafter"/>
</dbReference>
<dbReference type="GO" id="GO:0032040">
    <property type="term" value="C:small-subunit processome"/>
    <property type="evidence" value="ECO:0007669"/>
    <property type="project" value="InterPro"/>
</dbReference>
<dbReference type="Pfam" id="PF00400">
    <property type="entry name" value="WD40"/>
    <property type="match status" value="10"/>
</dbReference>
<comment type="subcellular location">
    <subcellularLocation>
        <location evidence="1">Nucleus</location>
        <location evidence="1">Nucleolus</location>
    </subcellularLocation>
</comment>
<dbReference type="InterPro" id="IPR019775">
    <property type="entry name" value="WD40_repeat_CS"/>
</dbReference>
<dbReference type="InterPro" id="IPR001680">
    <property type="entry name" value="WD40_rpt"/>
</dbReference>
<dbReference type="InterPro" id="IPR015943">
    <property type="entry name" value="WD40/YVTN_repeat-like_dom_sf"/>
</dbReference>
<feature type="repeat" description="WD" evidence="5">
    <location>
        <begin position="596"/>
        <end position="637"/>
    </location>
</feature>
<protein>
    <submittedName>
        <fullName evidence="7">U3 small nucleolar RNA-associated protein</fullName>
    </submittedName>
</protein>
<feature type="repeat" description="WD" evidence="5">
    <location>
        <begin position="453"/>
        <end position="498"/>
    </location>
</feature>
<feature type="repeat" description="WD" evidence="5">
    <location>
        <begin position="638"/>
        <end position="679"/>
    </location>
</feature>
<evidence type="ECO:0000256" key="4">
    <source>
        <dbReference type="ARBA" id="ARBA00023242"/>
    </source>
</evidence>
<dbReference type="PANTHER" id="PTHR19854:SF15">
    <property type="entry name" value="TRANSDUCIN BETA-LIKE PROTEIN 3"/>
    <property type="match status" value="1"/>
</dbReference>
<dbReference type="PRINTS" id="PR00320">
    <property type="entry name" value="GPROTEINBRPT"/>
</dbReference>
<dbReference type="InterPro" id="IPR036322">
    <property type="entry name" value="WD40_repeat_dom_sf"/>
</dbReference>
<dbReference type="SUPFAM" id="SSF50998">
    <property type="entry name" value="Quinoprotein alcohol dehydrogenase-like"/>
    <property type="match status" value="1"/>
</dbReference>
<evidence type="ECO:0000256" key="3">
    <source>
        <dbReference type="ARBA" id="ARBA00022737"/>
    </source>
</evidence>
<sequence>MDSTGPNIKLKTLYKPVGSIESLYTGGKVARSAGGQFLYTTLGEDVLVHTMGDTLEKYQTLKGDSELITTFALAPNGQCLVTASRSQQLSVWSLHSHKIERIFKAQCAPIIAMDIDSTSTLVATGSADGIVMVWDIKGGFCTHQFKGHTGLVSTLKFHPMSDVKHCRLISGGSDSTVRVWDLIDNTCAAVLQNHVGVVRGIALTANGEYLVSCSRDQTVSIWHLKTETLLHTVALYESVEAIGLIENLADLCFQWTDPLSNATAASSLQAVFFTGGEKGAIRFWDLTSGNMLYTQPERSSAVAGDHHISDLLYCPAVQQLIKVTTDQDLVTYQLPSAEAMGMKTDIPKTPAQPLLRQVRETPGYNEEIIDGGFLGPNHDHVALASNSEKIRVYNLGNLDCSLVEGHSDTVLCLDVHSSGLLFASGSKDSRARLWRLNLEAATTEQRVTCLAECSGHTQAINALALAKRGDSMPAFMLTGGQDRTIKCWDLSELDKRARKANKLAKPVTRYTFQAHDKDINSVAVAPNDKVFATGSQDKTAKVWSVADGTQLGTCSGHKRGVWRVEFSPVDQVLATSSSDKTIKLWSITDFSCLRTFEGHTNSVISVKFVSAGLQLLSGGADGLLKLWTIKTNECVLTADHHDDKIWALAVNRDESKLLTGGGDSVARIWEDQTETQLNQLHEEQADALLKEQALSNCLQQQDYRQAITLALQLDKPYRLYSILTEVGSQRAHQDPTNVSVLGASAVDQVIASLSMEQVARLLNFVREWNTNSKRAHIAQAVLNVVLNHYEPEKLLEVPGIKKSLDALIPYSERHYQRLDNLLTQSYIVDYTLHAMDTLLPLSDDMDTLP</sequence>
<dbReference type="CDD" id="cd00200">
    <property type="entry name" value="WD40"/>
    <property type="match status" value="2"/>
</dbReference>
<evidence type="ECO:0000256" key="2">
    <source>
        <dbReference type="ARBA" id="ARBA00022574"/>
    </source>
</evidence>
<dbReference type="GO" id="GO:0030686">
    <property type="term" value="C:90S preribosome"/>
    <property type="evidence" value="ECO:0007669"/>
    <property type="project" value="TreeGrafter"/>
</dbReference>
<organism evidence="7 8">
    <name type="scientific">Dimargaris verticillata</name>
    <dbReference type="NCBI Taxonomy" id="2761393"/>
    <lineage>
        <taxon>Eukaryota</taxon>
        <taxon>Fungi</taxon>
        <taxon>Fungi incertae sedis</taxon>
        <taxon>Zoopagomycota</taxon>
        <taxon>Kickxellomycotina</taxon>
        <taxon>Dimargaritomycetes</taxon>
        <taxon>Dimargaritales</taxon>
        <taxon>Dimargaritaceae</taxon>
        <taxon>Dimargaris</taxon>
    </lineage>
</organism>
<dbReference type="Pfam" id="PF08625">
    <property type="entry name" value="Utp13"/>
    <property type="match status" value="1"/>
</dbReference>
<dbReference type="InterPro" id="IPR011047">
    <property type="entry name" value="Quinoprotein_ADH-like_sf"/>
</dbReference>
<feature type="domain" description="U3 small nucleolar RNA-associated protein 13 C-terminal" evidence="6">
    <location>
        <begin position="691"/>
        <end position="835"/>
    </location>
</feature>
<dbReference type="AlphaFoldDB" id="A0A9W8B484"/>
<feature type="repeat" description="WD" evidence="5">
    <location>
        <begin position="103"/>
        <end position="144"/>
    </location>
</feature>
<comment type="caution">
    <text evidence="7">The sequence shown here is derived from an EMBL/GenBank/DDBJ whole genome shotgun (WGS) entry which is preliminary data.</text>
</comment>
<dbReference type="InterPro" id="IPR013934">
    <property type="entry name" value="Utp13_C"/>
</dbReference>
<feature type="repeat" description="WD" evidence="5">
    <location>
        <begin position="145"/>
        <end position="190"/>
    </location>
</feature>
<feature type="repeat" description="WD" evidence="5">
    <location>
        <begin position="554"/>
        <end position="595"/>
    </location>
</feature>
<dbReference type="Proteomes" id="UP001151582">
    <property type="component" value="Unassembled WGS sequence"/>
</dbReference>
<dbReference type="EMBL" id="JANBQB010000676">
    <property type="protein sequence ID" value="KAJ1974284.1"/>
    <property type="molecule type" value="Genomic_DNA"/>
</dbReference>
<dbReference type="SMART" id="SM00320">
    <property type="entry name" value="WD40"/>
    <property type="match status" value="11"/>
</dbReference>
<feature type="repeat" description="WD" evidence="5">
    <location>
        <begin position="403"/>
        <end position="444"/>
    </location>
</feature>
<dbReference type="OrthoDB" id="5414888at2759"/>
<dbReference type="PROSITE" id="PS50082">
    <property type="entry name" value="WD_REPEATS_2"/>
    <property type="match status" value="11"/>
</dbReference>
<name>A0A9W8B484_9FUNG</name>
<evidence type="ECO:0000313" key="8">
    <source>
        <dbReference type="Proteomes" id="UP001151582"/>
    </source>
</evidence>
<keyword evidence="8" id="KW-1185">Reference proteome</keyword>
<dbReference type="Gene3D" id="2.130.10.10">
    <property type="entry name" value="YVTN repeat-like/Quinoprotein amine dehydrogenase"/>
    <property type="match status" value="3"/>
</dbReference>
<reference evidence="7" key="1">
    <citation type="submission" date="2022-07" db="EMBL/GenBank/DDBJ databases">
        <title>Phylogenomic reconstructions and comparative analyses of Kickxellomycotina fungi.</title>
        <authorList>
            <person name="Reynolds N.K."/>
            <person name="Stajich J.E."/>
            <person name="Barry K."/>
            <person name="Grigoriev I.V."/>
            <person name="Crous P."/>
            <person name="Smith M.E."/>
        </authorList>
    </citation>
    <scope>NUCLEOTIDE SEQUENCE</scope>
    <source>
        <strain evidence="7">RSA 567</strain>
    </source>
</reference>
<dbReference type="PROSITE" id="PS50294">
    <property type="entry name" value="WD_REPEATS_REGION"/>
    <property type="match status" value="8"/>
</dbReference>
<keyword evidence="2 5" id="KW-0853">WD repeat</keyword>
<dbReference type="SUPFAM" id="SSF50978">
    <property type="entry name" value="WD40 repeat-like"/>
    <property type="match status" value="1"/>
</dbReference>
<dbReference type="PANTHER" id="PTHR19854">
    <property type="entry name" value="TRANSDUCIN BETA-LIKE 3"/>
    <property type="match status" value="1"/>
</dbReference>
<dbReference type="InterPro" id="IPR020472">
    <property type="entry name" value="WD40_PAC1"/>
</dbReference>